<dbReference type="EMBL" id="BGZK01000452">
    <property type="protein sequence ID" value="GBP44373.1"/>
    <property type="molecule type" value="Genomic_DNA"/>
</dbReference>
<keyword evidence="2" id="KW-1185">Reference proteome</keyword>
<organism evidence="1 2">
    <name type="scientific">Eumeta variegata</name>
    <name type="common">Bagworm moth</name>
    <name type="synonym">Eumeta japonica</name>
    <dbReference type="NCBI Taxonomy" id="151549"/>
    <lineage>
        <taxon>Eukaryota</taxon>
        <taxon>Metazoa</taxon>
        <taxon>Ecdysozoa</taxon>
        <taxon>Arthropoda</taxon>
        <taxon>Hexapoda</taxon>
        <taxon>Insecta</taxon>
        <taxon>Pterygota</taxon>
        <taxon>Neoptera</taxon>
        <taxon>Endopterygota</taxon>
        <taxon>Lepidoptera</taxon>
        <taxon>Glossata</taxon>
        <taxon>Ditrysia</taxon>
        <taxon>Tineoidea</taxon>
        <taxon>Psychidae</taxon>
        <taxon>Oiketicinae</taxon>
        <taxon>Eumeta</taxon>
    </lineage>
</organism>
<protein>
    <submittedName>
        <fullName evidence="1">Uncharacterized protein</fullName>
    </submittedName>
</protein>
<proteinExistence type="predicted"/>
<evidence type="ECO:0000313" key="1">
    <source>
        <dbReference type="EMBL" id="GBP44373.1"/>
    </source>
</evidence>
<comment type="caution">
    <text evidence="1">The sequence shown here is derived from an EMBL/GenBank/DDBJ whole genome shotgun (WGS) entry which is preliminary data.</text>
</comment>
<dbReference type="Proteomes" id="UP000299102">
    <property type="component" value="Unassembled WGS sequence"/>
</dbReference>
<gene>
    <name evidence="1" type="ORF">EVAR_81286_1</name>
</gene>
<reference evidence="1 2" key="1">
    <citation type="journal article" date="2019" name="Commun. Biol.">
        <title>The bagworm genome reveals a unique fibroin gene that provides high tensile strength.</title>
        <authorList>
            <person name="Kono N."/>
            <person name="Nakamura H."/>
            <person name="Ohtoshi R."/>
            <person name="Tomita M."/>
            <person name="Numata K."/>
            <person name="Arakawa K."/>
        </authorList>
    </citation>
    <scope>NUCLEOTIDE SEQUENCE [LARGE SCALE GENOMIC DNA]</scope>
</reference>
<evidence type="ECO:0000313" key="2">
    <source>
        <dbReference type="Proteomes" id="UP000299102"/>
    </source>
</evidence>
<accession>A0A4C1VZY1</accession>
<name>A0A4C1VZY1_EUMVA</name>
<sequence>MALALEYAINTAVASRRRVVPRAATDSPCFQHGHTVTKLFYYEMVTLPSPTQFRSCLQVQCQIGDVDPPSNTAVTNEQ</sequence>
<dbReference type="AlphaFoldDB" id="A0A4C1VZY1"/>